<comment type="caution">
    <text evidence="3">The sequence shown here is derived from an EMBL/GenBank/DDBJ whole genome shotgun (WGS) entry which is preliminary data.</text>
</comment>
<gene>
    <name evidence="3" type="ORF">LZA78_17465</name>
</gene>
<keyword evidence="3" id="KW-0378">Hydrolase</keyword>
<dbReference type="Pfam" id="PF26345">
    <property type="entry name" value="ScoMcrA_N"/>
    <property type="match status" value="1"/>
</dbReference>
<protein>
    <submittedName>
        <fullName evidence="3">HNH endonuclease</fullName>
    </submittedName>
</protein>
<name>A0ABS8Z311_9RHOB</name>
<proteinExistence type="predicted"/>
<evidence type="ECO:0000259" key="1">
    <source>
        <dbReference type="Pfam" id="PF13391"/>
    </source>
</evidence>
<dbReference type="Pfam" id="PF13391">
    <property type="entry name" value="HNH_2"/>
    <property type="match status" value="1"/>
</dbReference>
<evidence type="ECO:0000313" key="4">
    <source>
        <dbReference type="Proteomes" id="UP001521181"/>
    </source>
</evidence>
<dbReference type="GO" id="GO:0004519">
    <property type="term" value="F:endonuclease activity"/>
    <property type="evidence" value="ECO:0007669"/>
    <property type="project" value="UniProtKB-KW"/>
</dbReference>
<reference evidence="3 4" key="1">
    <citation type="submission" date="2021-12" db="EMBL/GenBank/DDBJ databases">
        <title>Sinirhodobacter sp. WL0062 is a bacterium isolated from seawater.</title>
        <authorList>
            <person name="Wang L."/>
            <person name="He W."/>
            <person name="Zhang D.-F."/>
        </authorList>
    </citation>
    <scope>NUCLEOTIDE SEQUENCE [LARGE SCALE GENOMIC DNA]</scope>
    <source>
        <strain evidence="3 4">WL0062</strain>
    </source>
</reference>
<dbReference type="RefSeq" id="WP_233678157.1">
    <property type="nucleotide sequence ID" value="NZ_JAJUOS010000026.1"/>
</dbReference>
<keyword evidence="4" id="KW-1185">Reference proteome</keyword>
<evidence type="ECO:0000259" key="2">
    <source>
        <dbReference type="Pfam" id="PF26345"/>
    </source>
</evidence>
<accession>A0ABS8Z311</accession>
<evidence type="ECO:0000313" key="3">
    <source>
        <dbReference type="EMBL" id="MCE5975243.1"/>
    </source>
</evidence>
<dbReference type="InterPro" id="IPR003615">
    <property type="entry name" value="HNH_nuc"/>
</dbReference>
<feature type="domain" description="HNH nuclease" evidence="1">
    <location>
        <begin position="324"/>
        <end position="375"/>
    </location>
</feature>
<feature type="domain" description="ScoMcrA-like N-terminal head" evidence="2">
    <location>
        <begin position="4"/>
        <end position="91"/>
    </location>
</feature>
<dbReference type="InterPro" id="IPR058807">
    <property type="entry name" value="ScoMcrA_N"/>
</dbReference>
<sequence>MSLSDISRAAVVQAIEEFDRVGRDAFLEIHGFGRSRAYLIEHDGKFYDSKAIVGVAHGYFGGDRRPLRATEFSGGEATVAQTLRGLGFEVRASDAPRVPHSFANQAVEGVAYWWVNNKQTYAHEVGGNYLWSPTTRSDGGRNEFYENMKRVRPGDVVFAFAGGEIRAVGVCSAPAILAPKPGEFGATGENWGGDGWRVPVEFTRLSTPLRPKDHMDVLAPTLPEKYSPIQANGNGNQGAYLAAVPVEMAAAVIELLGPLWAEIDRSTTIEPAHQIEAIEASEEQVERELRNRTDLDETDKLQLVKSRRGQGIYRQNLEGFEKSCRITGVSNRRHLRASHIKPWRASTTFEKLDGNNGLLLSPHIDHLFDQGFISFADDGALLVSPDADLDTLILWGIEPGGSYGAFRTEQLPYLAFHREFVFKR</sequence>
<organism evidence="3 4">
    <name type="scientific">Rhodobacter flavimaris</name>
    <dbReference type="NCBI Taxonomy" id="2907145"/>
    <lineage>
        <taxon>Bacteria</taxon>
        <taxon>Pseudomonadati</taxon>
        <taxon>Pseudomonadota</taxon>
        <taxon>Alphaproteobacteria</taxon>
        <taxon>Rhodobacterales</taxon>
        <taxon>Rhodobacter group</taxon>
        <taxon>Rhodobacter</taxon>
    </lineage>
</organism>
<dbReference type="Proteomes" id="UP001521181">
    <property type="component" value="Unassembled WGS sequence"/>
</dbReference>
<keyword evidence="3" id="KW-0255">Endonuclease</keyword>
<keyword evidence="3" id="KW-0540">Nuclease</keyword>
<dbReference type="EMBL" id="JAJUOS010000026">
    <property type="protein sequence ID" value="MCE5975243.1"/>
    <property type="molecule type" value="Genomic_DNA"/>
</dbReference>